<sequence length="76" mass="8680">MVNSILIFVAGVVVGLLTSYILKNNKKKRTSALENLMLTNHSEILKLQKKVSDLEEEKKRFLQSMQNKSSKTLEVM</sequence>
<evidence type="ECO:0000256" key="1">
    <source>
        <dbReference type="SAM" id="Coils"/>
    </source>
</evidence>
<keyword evidence="2" id="KW-0472">Membrane</keyword>
<name>A0A5P2G7D1_9BACT</name>
<keyword evidence="4" id="KW-1185">Reference proteome</keyword>
<protein>
    <submittedName>
        <fullName evidence="3">Uncharacterized protein</fullName>
    </submittedName>
</protein>
<proteinExistence type="predicted"/>
<dbReference type="KEGG" id="arac:E0W69_016490"/>
<evidence type="ECO:0000313" key="3">
    <source>
        <dbReference type="EMBL" id="QES90179.1"/>
    </source>
</evidence>
<evidence type="ECO:0000256" key="2">
    <source>
        <dbReference type="SAM" id="Phobius"/>
    </source>
</evidence>
<feature type="coiled-coil region" evidence="1">
    <location>
        <begin position="44"/>
        <end position="71"/>
    </location>
</feature>
<dbReference type="EMBL" id="CP044016">
    <property type="protein sequence ID" value="QES90179.1"/>
    <property type="molecule type" value="Genomic_DNA"/>
</dbReference>
<gene>
    <name evidence="3" type="ORF">E0W69_016490</name>
</gene>
<dbReference type="Proteomes" id="UP000292424">
    <property type="component" value="Chromosome"/>
</dbReference>
<accession>A0A5P2G7D1</accession>
<keyword evidence="1" id="KW-0175">Coiled coil</keyword>
<organism evidence="3 4">
    <name type="scientific">Rhizosphaericola mali</name>
    <dbReference type="NCBI Taxonomy" id="2545455"/>
    <lineage>
        <taxon>Bacteria</taxon>
        <taxon>Pseudomonadati</taxon>
        <taxon>Bacteroidota</taxon>
        <taxon>Chitinophagia</taxon>
        <taxon>Chitinophagales</taxon>
        <taxon>Chitinophagaceae</taxon>
        <taxon>Rhizosphaericola</taxon>
    </lineage>
</organism>
<keyword evidence="2" id="KW-1133">Transmembrane helix</keyword>
<evidence type="ECO:0000313" key="4">
    <source>
        <dbReference type="Proteomes" id="UP000292424"/>
    </source>
</evidence>
<keyword evidence="2" id="KW-0812">Transmembrane</keyword>
<dbReference type="RefSeq" id="WP_131331135.1">
    <property type="nucleotide sequence ID" value="NZ_CP044016.1"/>
</dbReference>
<feature type="transmembrane region" description="Helical" evidence="2">
    <location>
        <begin position="6"/>
        <end position="22"/>
    </location>
</feature>
<dbReference type="AlphaFoldDB" id="A0A5P2G7D1"/>
<reference evidence="3 4" key="1">
    <citation type="submission" date="2019-09" db="EMBL/GenBank/DDBJ databases">
        <title>Complete genome sequence of Arachidicoccus sp. B3-10 isolated from apple orchard soil.</title>
        <authorList>
            <person name="Kim H.S."/>
            <person name="Han K.-I."/>
            <person name="Suh M.K."/>
            <person name="Lee K.C."/>
            <person name="Eom M.K."/>
            <person name="Kim J.-S."/>
            <person name="Kang S.W."/>
            <person name="Sin Y."/>
            <person name="Lee J.-S."/>
        </authorList>
    </citation>
    <scope>NUCLEOTIDE SEQUENCE [LARGE SCALE GENOMIC DNA]</scope>
    <source>
        <strain evidence="3 4">B3-10</strain>
    </source>
</reference>